<feature type="compositionally biased region" description="Polar residues" evidence="1">
    <location>
        <begin position="1"/>
        <end position="24"/>
    </location>
</feature>
<comment type="caution">
    <text evidence="2">The sequence shown here is derived from an EMBL/GenBank/DDBJ whole genome shotgun (WGS) entry which is preliminary data.</text>
</comment>
<keyword evidence="3" id="KW-1185">Reference proteome</keyword>
<proteinExistence type="predicted"/>
<sequence length="87" mass="9566">MSRGNNLTSIDTKSLTKKQGTQCPAKNGQGWGELREVSSLLRGRMRVKTGFTPPGLDQASWANFMGLAKVGKDVNELSTYRVARPIR</sequence>
<evidence type="ECO:0000313" key="2">
    <source>
        <dbReference type="EMBL" id="KAD6119843.1"/>
    </source>
</evidence>
<dbReference type="EMBL" id="SZYD01000005">
    <property type="protein sequence ID" value="KAD6119843.1"/>
    <property type="molecule type" value="Genomic_DNA"/>
</dbReference>
<feature type="region of interest" description="Disordered" evidence="1">
    <location>
        <begin position="1"/>
        <end position="30"/>
    </location>
</feature>
<accession>A0A5N6PCT8</accession>
<gene>
    <name evidence="2" type="ORF">E3N88_11114</name>
</gene>
<protein>
    <submittedName>
        <fullName evidence="2">Uncharacterized protein</fullName>
    </submittedName>
</protein>
<evidence type="ECO:0000256" key="1">
    <source>
        <dbReference type="SAM" id="MobiDB-lite"/>
    </source>
</evidence>
<dbReference type="Proteomes" id="UP000326396">
    <property type="component" value="Linkage Group LG13"/>
</dbReference>
<organism evidence="2 3">
    <name type="scientific">Mikania micrantha</name>
    <name type="common">bitter vine</name>
    <dbReference type="NCBI Taxonomy" id="192012"/>
    <lineage>
        <taxon>Eukaryota</taxon>
        <taxon>Viridiplantae</taxon>
        <taxon>Streptophyta</taxon>
        <taxon>Embryophyta</taxon>
        <taxon>Tracheophyta</taxon>
        <taxon>Spermatophyta</taxon>
        <taxon>Magnoliopsida</taxon>
        <taxon>eudicotyledons</taxon>
        <taxon>Gunneridae</taxon>
        <taxon>Pentapetalae</taxon>
        <taxon>asterids</taxon>
        <taxon>campanulids</taxon>
        <taxon>Asterales</taxon>
        <taxon>Asteraceae</taxon>
        <taxon>Asteroideae</taxon>
        <taxon>Heliantheae alliance</taxon>
        <taxon>Eupatorieae</taxon>
        <taxon>Mikania</taxon>
    </lineage>
</organism>
<evidence type="ECO:0000313" key="3">
    <source>
        <dbReference type="Proteomes" id="UP000326396"/>
    </source>
</evidence>
<name>A0A5N6PCT8_9ASTR</name>
<dbReference type="AlphaFoldDB" id="A0A5N6PCT8"/>
<reference evidence="2 3" key="1">
    <citation type="submission" date="2019-05" db="EMBL/GenBank/DDBJ databases">
        <title>Mikania micrantha, genome provides insights into the molecular mechanism of rapid growth.</title>
        <authorList>
            <person name="Liu B."/>
        </authorList>
    </citation>
    <scope>NUCLEOTIDE SEQUENCE [LARGE SCALE GENOMIC DNA]</scope>
    <source>
        <strain evidence="2">NLD-2019</strain>
        <tissue evidence="2">Leaf</tissue>
    </source>
</reference>